<evidence type="ECO:0000256" key="3">
    <source>
        <dbReference type="ARBA" id="ARBA00012058"/>
    </source>
</evidence>
<dbReference type="GO" id="GO:0000015">
    <property type="term" value="C:phosphopyruvate hydratase complex"/>
    <property type="evidence" value="ECO:0007669"/>
    <property type="project" value="InterPro"/>
</dbReference>
<dbReference type="SFLD" id="SFLDF00002">
    <property type="entry name" value="enolase"/>
    <property type="match status" value="1"/>
</dbReference>
<dbReference type="PRINTS" id="PR00148">
    <property type="entry name" value="ENOLASE"/>
</dbReference>
<dbReference type="Gramene" id="EOY22959">
    <property type="protein sequence ID" value="EOY22959"/>
    <property type="gene ID" value="TCM_014984"/>
</dbReference>
<evidence type="ECO:0000313" key="11">
    <source>
        <dbReference type="EMBL" id="EOY22959.1"/>
    </source>
</evidence>
<accession>A0A061G7D5</accession>
<evidence type="ECO:0000256" key="5">
    <source>
        <dbReference type="ARBA" id="ARBA00023152"/>
    </source>
</evidence>
<evidence type="ECO:0000256" key="1">
    <source>
        <dbReference type="ARBA" id="ARBA00005031"/>
    </source>
</evidence>
<dbReference type="EC" id="4.2.1.11" evidence="3"/>
<evidence type="ECO:0000256" key="7">
    <source>
        <dbReference type="PIRSR" id="PIRSR001400-1"/>
    </source>
</evidence>
<dbReference type="InterPro" id="IPR029017">
    <property type="entry name" value="Enolase-like_N"/>
</dbReference>
<keyword evidence="8" id="KW-0479">Metal-binding</keyword>
<protein>
    <recommendedName>
        <fullName evidence="3">phosphopyruvate hydratase</fullName>
        <ecNumber evidence="3">4.2.1.11</ecNumber>
    </recommendedName>
</protein>
<feature type="domain" description="Enolase C-terminal TIM barrel" evidence="9">
    <location>
        <begin position="159"/>
        <end position="391"/>
    </location>
</feature>
<comment type="similarity">
    <text evidence="2">Belongs to the enolase family.</text>
</comment>
<dbReference type="PIRSF" id="PIRSF001400">
    <property type="entry name" value="Enolase"/>
    <property type="match status" value="1"/>
</dbReference>
<feature type="binding site" evidence="8">
    <location>
        <position position="262"/>
    </location>
    <ligand>
        <name>Mg(2+)</name>
        <dbReference type="ChEBI" id="CHEBI:18420"/>
    </ligand>
</feature>
<dbReference type="CDD" id="cd03313">
    <property type="entry name" value="enolase"/>
    <property type="match status" value="1"/>
</dbReference>
<comment type="cofactor">
    <cofactor evidence="8">
        <name>Mg(2+)</name>
        <dbReference type="ChEBI" id="CHEBI:18420"/>
    </cofactor>
    <text evidence="8">Mg(2+) is required for catalysis and for stabilizing the dimer.</text>
</comment>
<dbReference type="InterPro" id="IPR000941">
    <property type="entry name" value="Enolase"/>
</dbReference>
<keyword evidence="12" id="KW-1185">Reference proteome</keyword>
<dbReference type="SUPFAM" id="SSF54826">
    <property type="entry name" value="Enolase N-terminal domain-like"/>
    <property type="match status" value="1"/>
</dbReference>
<dbReference type="PANTHER" id="PTHR11902:SF46">
    <property type="entry name" value="ENOLASE 2"/>
    <property type="match status" value="1"/>
</dbReference>
<dbReference type="Gene3D" id="3.20.20.120">
    <property type="entry name" value="Enolase-like C-terminal domain"/>
    <property type="match status" value="1"/>
</dbReference>
<dbReference type="SFLD" id="SFLDS00001">
    <property type="entry name" value="Enolase"/>
    <property type="match status" value="1"/>
</dbReference>
<name>A0A061G7D5_THECC</name>
<dbReference type="Proteomes" id="UP000026915">
    <property type="component" value="Chromosome 3"/>
</dbReference>
<dbReference type="GO" id="GO:0004634">
    <property type="term" value="F:phosphopyruvate hydratase activity"/>
    <property type="evidence" value="ECO:0007669"/>
    <property type="project" value="UniProtKB-EC"/>
</dbReference>
<feature type="binding site" evidence="8">
    <location>
        <position position="340"/>
    </location>
    <ligand>
        <name>Mg(2+)</name>
        <dbReference type="ChEBI" id="CHEBI:18420"/>
    </ligand>
</feature>
<feature type="binding site" evidence="8">
    <location>
        <position position="313"/>
    </location>
    <ligand>
        <name>Mg(2+)</name>
        <dbReference type="ChEBI" id="CHEBI:18420"/>
    </ligand>
</feature>
<comment type="pathway">
    <text evidence="1">Carbohydrate degradation; glycolysis; pyruvate from D-glyceraldehyde 3-phosphate: step 4/5.</text>
</comment>
<dbReference type="Pfam" id="PF00113">
    <property type="entry name" value="Enolase_C"/>
    <property type="match status" value="1"/>
</dbReference>
<dbReference type="GO" id="GO:0000287">
    <property type="term" value="F:magnesium ion binding"/>
    <property type="evidence" value="ECO:0007669"/>
    <property type="project" value="InterPro"/>
</dbReference>
<dbReference type="PANTHER" id="PTHR11902">
    <property type="entry name" value="ENOLASE"/>
    <property type="match status" value="1"/>
</dbReference>
<evidence type="ECO:0000259" key="10">
    <source>
        <dbReference type="SMART" id="SM01193"/>
    </source>
</evidence>
<dbReference type="InterPro" id="IPR020810">
    <property type="entry name" value="Enolase_C"/>
</dbReference>
<dbReference type="Gene3D" id="3.30.390.10">
    <property type="entry name" value="Enolase-like, N-terminal domain"/>
    <property type="match status" value="1"/>
</dbReference>
<dbReference type="HAMAP" id="MF_00318">
    <property type="entry name" value="Enolase"/>
    <property type="match status" value="1"/>
</dbReference>
<evidence type="ECO:0000256" key="8">
    <source>
        <dbReference type="PIRSR" id="PIRSR001400-3"/>
    </source>
</evidence>
<dbReference type="Pfam" id="PF03952">
    <property type="entry name" value="Enolase_N"/>
    <property type="match status" value="1"/>
</dbReference>
<keyword evidence="4 8" id="KW-0460">Magnesium</keyword>
<dbReference type="SUPFAM" id="SSF51604">
    <property type="entry name" value="Enolase C-terminal domain-like"/>
    <property type="match status" value="1"/>
</dbReference>
<dbReference type="AlphaFoldDB" id="A0A061G7D5"/>
<organism evidence="11 12">
    <name type="scientific">Theobroma cacao</name>
    <name type="common">Cacao</name>
    <name type="synonym">Cocoa</name>
    <dbReference type="NCBI Taxonomy" id="3641"/>
    <lineage>
        <taxon>Eukaryota</taxon>
        <taxon>Viridiplantae</taxon>
        <taxon>Streptophyta</taxon>
        <taxon>Embryophyta</taxon>
        <taxon>Tracheophyta</taxon>
        <taxon>Spermatophyta</taxon>
        <taxon>Magnoliopsida</taxon>
        <taxon>eudicotyledons</taxon>
        <taxon>Gunneridae</taxon>
        <taxon>Pentapetalae</taxon>
        <taxon>rosids</taxon>
        <taxon>malvids</taxon>
        <taxon>Malvales</taxon>
        <taxon>Malvaceae</taxon>
        <taxon>Byttnerioideae</taxon>
        <taxon>Theobroma</taxon>
    </lineage>
</organism>
<dbReference type="GO" id="GO:0006096">
    <property type="term" value="P:glycolytic process"/>
    <property type="evidence" value="ECO:0007669"/>
    <property type="project" value="UniProtKB-UniPathway"/>
</dbReference>
<dbReference type="SFLD" id="SFLDG00178">
    <property type="entry name" value="enolase"/>
    <property type="match status" value="1"/>
</dbReference>
<dbReference type="InterPro" id="IPR036849">
    <property type="entry name" value="Enolase-like_C_sf"/>
</dbReference>
<dbReference type="FunFam" id="3.30.390.10:FF:000001">
    <property type="entry name" value="Enolase"/>
    <property type="match status" value="1"/>
</dbReference>
<keyword evidence="5" id="KW-0324">Glycolysis</keyword>
<reference evidence="11 12" key="1">
    <citation type="journal article" date="2013" name="Genome Biol.">
        <title>The genome sequence of the most widely cultivated cacao type and its use to identify candidate genes regulating pod color.</title>
        <authorList>
            <person name="Motamayor J.C."/>
            <person name="Mockaitis K."/>
            <person name="Schmutz J."/>
            <person name="Haiminen N."/>
            <person name="Iii D.L."/>
            <person name="Cornejo O."/>
            <person name="Findley S.D."/>
            <person name="Zheng P."/>
            <person name="Utro F."/>
            <person name="Royaert S."/>
            <person name="Saski C."/>
            <person name="Jenkins J."/>
            <person name="Podicheti R."/>
            <person name="Zhao M."/>
            <person name="Scheffler B.E."/>
            <person name="Stack J.C."/>
            <person name="Feltus F.A."/>
            <person name="Mustiga G.M."/>
            <person name="Amores F."/>
            <person name="Phillips W."/>
            <person name="Marelli J.P."/>
            <person name="May G.D."/>
            <person name="Shapiro H."/>
            <person name="Ma J."/>
            <person name="Bustamante C.D."/>
            <person name="Schnell R.J."/>
            <person name="Main D."/>
            <person name="Gilbert D."/>
            <person name="Parida L."/>
            <person name="Kuhn D.N."/>
        </authorList>
    </citation>
    <scope>NUCLEOTIDE SEQUENCE [LARGE SCALE GENOMIC DNA]</scope>
    <source>
        <strain evidence="12">cv. Matina 1-6</strain>
    </source>
</reference>
<gene>
    <name evidence="11" type="ORF">TCM_014984</name>
</gene>
<evidence type="ECO:0000256" key="6">
    <source>
        <dbReference type="ARBA" id="ARBA00023239"/>
    </source>
</evidence>
<sequence>MVTIKSVKARQIFDSRGNPTVEADVTLSDGTVARAAVPSGASTGTYEALELRDGGSDYLGKGVLKAVENVNTIIGPALVGKDPKEQGKIDNFMVQQLDGTVNEWGWCKQKLGANAILAVSLAVCKAGAMVKKIPLYQVIFTLFVSSNLQHIANLAGNKTLVLPVPAFNVINGGSHAGNKLAMQEFMILPVGASSFKEAMKMGVEVYHHLKSVIKKKYGQDATNVGDEGGFAPNIQENKEGLELLKTAIAKAGYTGKVVIGMDVAASEFYDNKDKTYDLNFKEENNDGSQKISGDSLKNVYKSFVTDYPIVSIEDPFDQDDWEHYAKLTCEIGEQVQIVGDDLLVTNPKRVEKAIKEKACNALLLKVAFDHFFSSSSNLVHDVELAVYLFVAIGLLRLINSSTVFTVCYLSGESNRFCN</sequence>
<dbReference type="EMBL" id="CM001881">
    <property type="protein sequence ID" value="EOY22959.1"/>
    <property type="molecule type" value="Genomic_DNA"/>
</dbReference>
<feature type="active site" description="Proton donor" evidence="7">
    <location>
        <position position="227"/>
    </location>
</feature>
<evidence type="ECO:0000313" key="12">
    <source>
        <dbReference type="Proteomes" id="UP000026915"/>
    </source>
</evidence>
<keyword evidence="6" id="KW-0456">Lyase</keyword>
<dbReference type="SMART" id="SM01192">
    <property type="entry name" value="Enolase_C"/>
    <property type="match status" value="1"/>
</dbReference>
<evidence type="ECO:0000256" key="4">
    <source>
        <dbReference type="ARBA" id="ARBA00022842"/>
    </source>
</evidence>
<dbReference type="InterPro" id="IPR020811">
    <property type="entry name" value="Enolase_N"/>
</dbReference>
<dbReference type="SMART" id="SM01193">
    <property type="entry name" value="Enolase_N"/>
    <property type="match status" value="1"/>
</dbReference>
<feature type="domain" description="Enolase N-terminal" evidence="10">
    <location>
        <begin position="4"/>
        <end position="139"/>
    </location>
</feature>
<proteinExistence type="inferred from homology"/>
<feature type="active site" description="Proton acceptor" evidence="7">
    <location>
        <position position="365"/>
    </location>
</feature>
<evidence type="ECO:0000256" key="2">
    <source>
        <dbReference type="ARBA" id="ARBA00009604"/>
    </source>
</evidence>
<dbReference type="UniPathway" id="UPA00109">
    <property type="reaction ID" value="UER00187"/>
</dbReference>
<evidence type="ECO:0000259" key="9">
    <source>
        <dbReference type="SMART" id="SM01192"/>
    </source>
</evidence>